<accession>A0ABV9JMX9</accession>
<protein>
    <submittedName>
        <fullName evidence="1">Substrate-binding periplasmic protein</fullName>
    </submittedName>
</protein>
<reference evidence="2" key="1">
    <citation type="journal article" date="2019" name="Int. J. Syst. Evol. Microbiol.">
        <title>The Global Catalogue of Microorganisms (GCM) 10K type strain sequencing project: providing services to taxonomists for standard genome sequencing and annotation.</title>
        <authorList>
            <consortium name="The Broad Institute Genomics Platform"/>
            <consortium name="The Broad Institute Genome Sequencing Center for Infectious Disease"/>
            <person name="Wu L."/>
            <person name="Ma J."/>
        </authorList>
    </citation>
    <scope>NUCLEOTIDE SEQUENCE [LARGE SCALE GENOMIC DNA]</scope>
    <source>
        <strain evidence="2">DT28</strain>
    </source>
</reference>
<organism evidence="1 2">
    <name type="scientific">Rheinheimera marina</name>
    <dbReference type="NCBI Taxonomy" id="1774958"/>
    <lineage>
        <taxon>Bacteria</taxon>
        <taxon>Pseudomonadati</taxon>
        <taxon>Pseudomonadota</taxon>
        <taxon>Gammaproteobacteria</taxon>
        <taxon>Chromatiales</taxon>
        <taxon>Chromatiaceae</taxon>
        <taxon>Rheinheimera</taxon>
    </lineage>
</organism>
<proteinExistence type="predicted"/>
<keyword evidence="2" id="KW-1185">Reference proteome</keyword>
<evidence type="ECO:0000313" key="1">
    <source>
        <dbReference type="EMBL" id="MFC4655613.1"/>
    </source>
</evidence>
<dbReference type="EMBL" id="JBHSGB010000010">
    <property type="protein sequence ID" value="MFC4655613.1"/>
    <property type="molecule type" value="Genomic_DNA"/>
</dbReference>
<dbReference type="RefSeq" id="WP_377334105.1">
    <property type="nucleotide sequence ID" value="NZ_JBHSGB010000010.1"/>
</dbReference>
<dbReference type="SUPFAM" id="SSF53850">
    <property type="entry name" value="Periplasmic binding protein-like II"/>
    <property type="match status" value="1"/>
</dbReference>
<name>A0ABV9JMX9_9GAMM</name>
<gene>
    <name evidence="1" type="ORF">ACFO3I_11365</name>
</gene>
<comment type="caution">
    <text evidence="1">The sequence shown here is derived from an EMBL/GenBank/DDBJ whole genome shotgun (WGS) entry which is preliminary data.</text>
</comment>
<dbReference type="Gene3D" id="3.40.190.10">
    <property type="entry name" value="Periplasmic binding protein-like II"/>
    <property type="match status" value="2"/>
</dbReference>
<dbReference type="Proteomes" id="UP001595962">
    <property type="component" value="Unassembled WGS sequence"/>
</dbReference>
<evidence type="ECO:0000313" key="2">
    <source>
        <dbReference type="Proteomes" id="UP001595962"/>
    </source>
</evidence>
<sequence length="219" mass="24881">MRLIYLVCLSFQLSAQPVLKAGYPDRFSDELPGSAGKSLRSQLLYCIEQHSRLHWSWQSYPTTRLFHSLESGDLDLVYPAIFSPEREQYAIASDVLFYVRNLWLSTAKAPSPLAEHSIVVKRGALQVEQLKAKGFDQLVLVEDFRTQLDMLDAGRVDFALMPQETFLILQSQRKQQYFSSEFNKVPGGFYLGKQANPTFLPALNQALQLCLAQFNPGEL</sequence>